<feature type="binding site" evidence="7">
    <location>
        <position position="563"/>
    </location>
    <ligand>
        <name>deamido-NAD(+)</name>
        <dbReference type="ChEBI" id="CHEBI:58437"/>
        <note>ligand shared between two neighboring subunits</note>
    </ligand>
</feature>
<dbReference type="InterPro" id="IPR000132">
    <property type="entry name" value="Nitrilase/CN_hydratase_CS"/>
</dbReference>
<feature type="active site" description="Proton acceptor" evidence="9">
    <location>
        <position position="65"/>
    </location>
</feature>
<proteinExistence type="inferred from homology"/>
<evidence type="ECO:0000256" key="6">
    <source>
        <dbReference type="ARBA" id="ARBA00023027"/>
    </source>
</evidence>
<protein>
    <recommendedName>
        <fullName evidence="7 8">Glutamine-dependent NAD(+) synthetase</fullName>
        <ecNumber evidence="7 8">6.3.5.1</ecNumber>
    </recommendedName>
    <alternativeName>
        <fullName evidence="7 8">NAD(+) synthase [glutamine-hydrolyzing]</fullName>
    </alternativeName>
</protein>
<evidence type="ECO:0000256" key="1">
    <source>
        <dbReference type="ARBA" id="ARBA00005188"/>
    </source>
</evidence>
<dbReference type="AlphaFoldDB" id="A0A421AY10"/>
<feature type="domain" description="CN hydrolase" evidence="12">
    <location>
        <begin position="25"/>
        <end position="270"/>
    </location>
</feature>
<dbReference type="FunFam" id="3.40.50.620:FF:000106">
    <property type="entry name" value="Glutamine-dependent NAD(+) synthetase"/>
    <property type="match status" value="1"/>
</dbReference>
<evidence type="ECO:0000256" key="11">
    <source>
        <dbReference type="SAM" id="MobiDB-lite"/>
    </source>
</evidence>
<comment type="similarity">
    <text evidence="2 7 8">In the C-terminal section; belongs to the NAD synthetase family.</text>
</comment>
<dbReference type="HAMAP" id="MF_02090">
    <property type="entry name" value="NadE_glutamine_dep"/>
    <property type="match status" value="1"/>
</dbReference>
<feature type="binding site" evidence="7">
    <location>
        <position position="143"/>
    </location>
    <ligand>
        <name>L-glutamine</name>
        <dbReference type="ChEBI" id="CHEBI:58359"/>
    </ligand>
</feature>
<dbReference type="GO" id="GO:0003952">
    <property type="term" value="F:NAD+ synthase (glutamine-hydrolyzing) activity"/>
    <property type="evidence" value="ECO:0007669"/>
    <property type="project" value="UniProtKB-UniRule"/>
</dbReference>
<feature type="active site" description="For glutaminase activity" evidence="7">
    <location>
        <position position="137"/>
    </location>
</feature>
<keyword evidence="3 7" id="KW-0436">Ligase</keyword>
<evidence type="ECO:0000256" key="4">
    <source>
        <dbReference type="ARBA" id="ARBA00022741"/>
    </source>
</evidence>
<feature type="active site" description="Nucleophile; for glutaminase activity" evidence="7">
    <location>
        <position position="173"/>
    </location>
</feature>
<dbReference type="NCBIfam" id="NF010588">
    <property type="entry name" value="PRK13981.1"/>
    <property type="match status" value="1"/>
</dbReference>
<keyword evidence="6 7" id="KW-0520">NAD</keyword>
<dbReference type="InterPro" id="IPR022310">
    <property type="entry name" value="NAD/GMP_synthase"/>
</dbReference>
<comment type="pathway">
    <text evidence="1 7 8">Cofactor biosynthesis; NAD(+) biosynthesis; NAD(+) from deamido-NAD(+) (L-Gln route): step 1/1.</text>
</comment>
<evidence type="ECO:0000313" key="14">
    <source>
        <dbReference type="Proteomes" id="UP000282454"/>
    </source>
</evidence>
<evidence type="ECO:0000256" key="2">
    <source>
        <dbReference type="ARBA" id="ARBA00007145"/>
    </source>
</evidence>
<evidence type="ECO:0000256" key="7">
    <source>
        <dbReference type="HAMAP-Rule" id="MF_02090"/>
    </source>
</evidence>
<dbReference type="CDD" id="cd07570">
    <property type="entry name" value="GAT_Gln-NAD-synth"/>
    <property type="match status" value="1"/>
</dbReference>
<feature type="binding site" evidence="7">
    <location>
        <position position="206"/>
    </location>
    <ligand>
        <name>L-glutamine</name>
        <dbReference type="ChEBI" id="CHEBI:58359"/>
    </ligand>
</feature>
<feature type="binding site" evidence="7">
    <location>
        <position position="200"/>
    </location>
    <ligand>
        <name>L-glutamine</name>
        <dbReference type="ChEBI" id="CHEBI:58359"/>
    </ligand>
</feature>
<comment type="catalytic activity">
    <reaction evidence="7 8">
        <text>deamido-NAD(+) + L-glutamine + ATP + H2O = L-glutamate + AMP + diphosphate + NAD(+) + H(+)</text>
        <dbReference type="Rhea" id="RHEA:24384"/>
        <dbReference type="ChEBI" id="CHEBI:15377"/>
        <dbReference type="ChEBI" id="CHEBI:15378"/>
        <dbReference type="ChEBI" id="CHEBI:29985"/>
        <dbReference type="ChEBI" id="CHEBI:30616"/>
        <dbReference type="ChEBI" id="CHEBI:33019"/>
        <dbReference type="ChEBI" id="CHEBI:57540"/>
        <dbReference type="ChEBI" id="CHEBI:58359"/>
        <dbReference type="ChEBI" id="CHEBI:58437"/>
        <dbReference type="ChEBI" id="CHEBI:456215"/>
        <dbReference type="EC" id="6.3.5.1"/>
    </reaction>
</comment>
<dbReference type="GO" id="GO:0005524">
    <property type="term" value="F:ATP binding"/>
    <property type="evidence" value="ECO:0007669"/>
    <property type="project" value="UniProtKB-UniRule"/>
</dbReference>
<reference evidence="13 14" key="1">
    <citation type="submission" date="2018-10" db="EMBL/GenBank/DDBJ databases">
        <title>Genomic Encyclopedia of Archaeal and Bacterial Type Strains, Phase II (KMG-II): from individual species to whole genera.</title>
        <authorList>
            <person name="Goeker M."/>
        </authorList>
    </citation>
    <scope>NUCLEOTIDE SEQUENCE [LARGE SCALE GENOMIC DNA]</scope>
    <source>
        <strain evidence="13 14">DSM 45657</strain>
    </source>
</reference>
<dbReference type="PANTHER" id="PTHR23090">
    <property type="entry name" value="NH 3 /GLUTAMINE-DEPENDENT NAD + SYNTHETASE"/>
    <property type="match status" value="1"/>
</dbReference>
<dbReference type="GO" id="GO:0009435">
    <property type="term" value="P:NAD+ biosynthetic process"/>
    <property type="evidence" value="ECO:0007669"/>
    <property type="project" value="UniProtKB-UniRule"/>
</dbReference>
<feature type="active site" description="Proton acceptor; for glutaminase activity" evidence="7">
    <location>
        <position position="65"/>
    </location>
</feature>
<comment type="function">
    <text evidence="7">Catalyzes the ATP-dependent amidation of deamido-NAD to form NAD. Uses L-glutamine as a nitrogen source.</text>
</comment>
<dbReference type="InterPro" id="IPR014729">
    <property type="entry name" value="Rossmann-like_a/b/a_fold"/>
</dbReference>
<dbReference type="PROSITE" id="PS00920">
    <property type="entry name" value="NITRIL_CHT_1"/>
    <property type="match status" value="1"/>
</dbReference>
<dbReference type="PROSITE" id="PS50263">
    <property type="entry name" value="CN_HYDROLASE"/>
    <property type="match status" value="1"/>
</dbReference>
<comment type="caution">
    <text evidence="13">The sequence shown here is derived from an EMBL/GenBank/DDBJ whole genome shotgun (WGS) entry which is preliminary data.</text>
</comment>
<dbReference type="InterPro" id="IPR036526">
    <property type="entry name" value="C-N_Hydrolase_sf"/>
</dbReference>
<feature type="binding site" evidence="7">
    <location>
        <position position="418"/>
    </location>
    <ligand>
        <name>deamido-NAD(+)</name>
        <dbReference type="ChEBI" id="CHEBI:58437"/>
        <note>ligand shared between two neighboring subunits</note>
    </ligand>
</feature>
<dbReference type="Gene3D" id="3.40.50.620">
    <property type="entry name" value="HUPs"/>
    <property type="match status" value="1"/>
</dbReference>
<evidence type="ECO:0000259" key="12">
    <source>
        <dbReference type="PROSITE" id="PS50263"/>
    </source>
</evidence>
<dbReference type="SUPFAM" id="SSF52402">
    <property type="entry name" value="Adenine nucleotide alpha hydrolases-like"/>
    <property type="match status" value="1"/>
</dbReference>
<comment type="similarity">
    <text evidence="10">Belongs to the NAD synthetase family.</text>
</comment>
<name>A0A421AY10_9PSEU</name>
<sequence length="594" mass="63741">MFLTRDPYFRLSGENMVEDEDMPQLRIALAQVNPTVGDLGGNAATVVAWARRAAEAGAHLVVFPEMVLTGYPVEDLALRQSFAAAAKDALTRLATELADAGCGDLPAYVGYLEQDAEGPRNGAAVLHGGQVVARQFKHHLPNYGVFDERRYFKPGHTLDIVRVRGLEVGMVICEDIWQEGGPIAALGRAGVDLVVAPNASPYERHKDDARLPLVARRAGEAGAPLVYVNQVGGQDDLVFDGDSMVVGADGALLARAPQFVEHLMVVDLDVPGGAAKTDARADDEFAIRRTTISDQPVPAYEPAHVPPIAEALPEEAEVWAALVTGLRDYVTKNGFRSVVLGLSGGIDSAVVAALAVDALGADAVHGVSMPSGYSSEHSKSDAKELADRTGVHYSVQPIARMVEVFVGDLGLTGLAEENVQARCRGVTLMGLSNQHGHLVLATGNKTELAVGYSTIYGDAVGGFAPIKDVPKTLVWELARWRNAEADKRGEVPPIPEDSITKPPSAELRPGQLDSDSLPDYALLDAVLDDYVEGDRGYQDLLAAGFSAEVVDRVLRMVDLAEYKRRQYPPGTKISFRAFGRDRRLPITNAWREGS</sequence>
<dbReference type="InterPro" id="IPR014445">
    <property type="entry name" value="Gln-dep_NAD_synthase"/>
</dbReference>
<dbReference type="GO" id="GO:0004359">
    <property type="term" value="F:glutaminase activity"/>
    <property type="evidence" value="ECO:0007669"/>
    <property type="project" value="InterPro"/>
</dbReference>
<evidence type="ECO:0000256" key="8">
    <source>
        <dbReference type="PIRNR" id="PIRNR006630"/>
    </source>
</evidence>
<accession>A0A421AY10</accession>
<keyword evidence="4 7" id="KW-0547">Nucleotide-binding</keyword>
<evidence type="ECO:0000256" key="5">
    <source>
        <dbReference type="ARBA" id="ARBA00022840"/>
    </source>
</evidence>
<dbReference type="EMBL" id="RCDD01000006">
    <property type="protein sequence ID" value="RLK54742.1"/>
    <property type="molecule type" value="Genomic_DNA"/>
</dbReference>
<feature type="binding site" evidence="7">
    <location>
        <position position="442"/>
    </location>
    <ligand>
        <name>ATP</name>
        <dbReference type="ChEBI" id="CHEBI:30616"/>
    </ligand>
</feature>
<dbReference type="GO" id="GO:0008795">
    <property type="term" value="F:NAD+ synthase activity"/>
    <property type="evidence" value="ECO:0007669"/>
    <property type="project" value="UniProtKB-UniRule"/>
</dbReference>
<evidence type="ECO:0000256" key="9">
    <source>
        <dbReference type="PROSITE-ProRule" id="PRU10139"/>
    </source>
</evidence>
<dbReference type="NCBIfam" id="TIGR00552">
    <property type="entry name" value="nadE"/>
    <property type="match status" value="1"/>
</dbReference>
<dbReference type="GO" id="GO:0000257">
    <property type="term" value="F:nitrilase activity"/>
    <property type="evidence" value="ECO:0007669"/>
    <property type="project" value="UniProtKB-ARBA"/>
</dbReference>
<feature type="binding site" evidence="7">
    <location>
        <begin position="341"/>
        <end position="348"/>
    </location>
    <ligand>
        <name>ATP</name>
        <dbReference type="ChEBI" id="CHEBI:30616"/>
    </ligand>
</feature>
<dbReference type="GO" id="GO:0005737">
    <property type="term" value="C:cytoplasm"/>
    <property type="evidence" value="ECO:0007669"/>
    <property type="project" value="InterPro"/>
</dbReference>
<dbReference type="EC" id="6.3.5.1" evidence="7 8"/>
<gene>
    <name evidence="7" type="primary">nadE</name>
    <name evidence="13" type="ORF">CLV68_5777</name>
</gene>
<organism evidence="13 14">
    <name type="scientific">Actinokineospora cianjurensis</name>
    <dbReference type="NCBI Taxonomy" id="585224"/>
    <lineage>
        <taxon>Bacteria</taxon>
        <taxon>Bacillati</taxon>
        <taxon>Actinomycetota</taxon>
        <taxon>Actinomycetes</taxon>
        <taxon>Pseudonocardiales</taxon>
        <taxon>Pseudonocardiaceae</taxon>
        <taxon>Actinokineospora</taxon>
    </lineage>
</organism>
<evidence type="ECO:0000313" key="13">
    <source>
        <dbReference type="EMBL" id="RLK54742.1"/>
    </source>
</evidence>
<feature type="region of interest" description="Disordered" evidence="11">
    <location>
        <begin position="486"/>
        <end position="511"/>
    </location>
</feature>
<dbReference type="SUPFAM" id="SSF56317">
    <property type="entry name" value="Carbon-nitrogen hydrolase"/>
    <property type="match status" value="1"/>
</dbReference>
<dbReference type="InterPro" id="IPR003010">
    <property type="entry name" value="C-N_Hydrolase"/>
</dbReference>
<dbReference type="CDD" id="cd00553">
    <property type="entry name" value="NAD_synthase"/>
    <property type="match status" value="1"/>
</dbReference>
<dbReference type="InterPro" id="IPR003694">
    <property type="entry name" value="NAD_synthase"/>
</dbReference>
<dbReference type="Proteomes" id="UP000282454">
    <property type="component" value="Unassembled WGS sequence"/>
</dbReference>
<dbReference type="PIRSF" id="PIRSF006630">
    <property type="entry name" value="NADS_GAT"/>
    <property type="match status" value="1"/>
</dbReference>
<evidence type="ECO:0000256" key="10">
    <source>
        <dbReference type="RuleBase" id="RU003811"/>
    </source>
</evidence>
<keyword evidence="5 7" id="KW-0067">ATP-binding</keyword>
<evidence type="ECO:0000256" key="3">
    <source>
        <dbReference type="ARBA" id="ARBA00022598"/>
    </source>
</evidence>
<dbReference type="UniPathway" id="UPA00253">
    <property type="reaction ID" value="UER00334"/>
</dbReference>
<comment type="caution">
    <text evidence="7">Lacks conserved residue(s) required for the propagation of feature annotation.</text>
</comment>
<dbReference type="Pfam" id="PF02540">
    <property type="entry name" value="NAD_synthase"/>
    <property type="match status" value="1"/>
</dbReference>
<dbReference type="PANTHER" id="PTHR23090:SF9">
    <property type="entry name" value="GLUTAMINE-DEPENDENT NAD(+) SYNTHETASE"/>
    <property type="match status" value="1"/>
</dbReference>
<keyword evidence="14" id="KW-1185">Reference proteome</keyword>
<dbReference type="Pfam" id="PF00795">
    <property type="entry name" value="CN_hydrolase"/>
    <property type="match status" value="1"/>
</dbReference>
<feature type="binding site" evidence="7">
    <location>
        <position position="447"/>
    </location>
    <ligand>
        <name>deamido-NAD(+)</name>
        <dbReference type="ChEBI" id="CHEBI:58437"/>
        <note>ligand shared between two neighboring subunits</note>
    </ligand>
</feature>
<dbReference type="Gene3D" id="3.60.110.10">
    <property type="entry name" value="Carbon-nitrogen hydrolase"/>
    <property type="match status" value="1"/>
</dbReference>